<protein>
    <submittedName>
        <fullName evidence="1">Uncharacterized protein</fullName>
    </submittedName>
</protein>
<comment type="caution">
    <text evidence="1">The sequence shown here is derived from an EMBL/GenBank/DDBJ whole genome shotgun (WGS) entry which is preliminary data.</text>
</comment>
<dbReference type="AlphaFoldDB" id="A0AAE1AQL8"/>
<keyword evidence="2" id="KW-1185">Reference proteome</keyword>
<reference evidence="1" key="1">
    <citation type="journal article" date="2023" name="G3 (Bethesda)">
        <title>A reference genome for the long-term kleptoplast-retaining sea slug Elysia crispata morphotype clarki.</title>
        <authorList>
            <person name="Eastman K.E."/>
            <person name="Pendleton A.L."/>
            <person name="Shaikh M.A."/>
            <person name="Suttiyut T."/>
            <person name="Ogas R."/>
            <person name="Tomko P."/>
            <person name="Gavelis G."/>
            <person name="Widhalm J.R."/>
            <person name="Wisecaver J.H."/>
        </authorList>
    </citation>
    <scope>NUCLEOTIDE SEQUENCE</scope>
    <source>
        <strain evidence="1">ECLA1</strain>
    </source>
</reference>
<evidence type="ECO:0000313" key="2">
    <source>
        <dbReference type="Proteomes" id="UP001283361"/>
    </source>
</evidence>
<gene>
    <name evidence="1" type="ORF">RRG08_055316</name>
</gene>
<dbReference type="Proteomes" id="UP001283361">
    <property type="component" value="Unassembled WGS sequence"/>
</dbReference>
<accession>A0AAE1AQL8</accession>
<organism evidence="1 2">
    <name type="scientific">Elysia crispata</name>
    <name type="common">lettuce slug</name>
    <dbReference type="NCBI Taxonomy" id="231223"/>
    <lineage>
        <taxon>Eukaryota</taxon>
        <taxon>Metazoa</taxon>
        <taxon>Spiralia</taxon>
        <taxon>Lophotrochozoa</taxon>
        <taxon>Mollusca</taxon>
        <taxon>Gastropoda</taxon>
        <taxon>Heterobranchia</taxon>
        <taxon>Euthyneura</taxon>
        <taxon>Panpulmonata</taxon>
        <taxon>Sacoglossa</taxon>
        <taxon>Placobranchoidea</taxon>
        <taxon>Plakobranchidae</taxon>
        <taxon>Elysia</taxon>
    </lineage>
</organism>
<sequence length="106" mass="12084">MDKCRNTGRDNILPESTYLSIVCHRPRESIKENELAARAVYRPRLHLIKTKYTNITRPGYTQASSTTRGCQLILGDASLLQYQSLKLIDYYFKRGEGEGEQSGGRD</sequence>
<proteinExistence type="predicted"/>
<name>A0AAE1AQL8_9GAST</name>
<evidence type="ECO:0000313" key="1">
    <source>
        <dbReference type="EMBL" id="KAK3792049.1"/>
    </source>
</evidence>
<dbReference type="EMBL" id="JAWDGP010001389">
    <property type="protein sequence ID" value="KAK3792049.1"/>
    <property type="molecule type" value="Genomic_DNA"/>
</dbReference>